<keyword evidence="5" id="KW-0720">Serine protease</keyword>
<dbReference type="PANTHER" id="PTHR33209">
    <property type="entry name" value="PROTEASE 4"/>
    <property type="match status" value="1"/>
</dbReference>
<name>A0A062VH68_9PROT</name>
<evidence type="ECO:0000259" key="8">
    <source>
        <dbReference type="Pfam" id="PF01343"/>
    </source>
</evidence>
<dbReference type="Pfam" id="PF01343">
    <property type="entry name" value="Peptidase_S49"/>
    <property type="match status" value="2"/>
</dbReference>
<dbReference type="SUPFAM" id="SSF52096">
    <property type="entry name" value="ClpP/crotonase"/>
    <property type="match status" value="2"/>
</dbReference>
<dbReference type="GO" id="GO:0006465">
    <property type="term" value="P:signal peptide processing"/>
    <property type="evidence" value="ECO:0007669"/>
    <property type="project" value="InterPro"/>
</dbReference>
<dbReference type="InterPro" id="IPR029045">
    <property type="entry name" value="ClpP/crotonase-like_dom_sf"/>
</dbReference>
<reference evidence="9 10" key="1">
    <citation type="journal article" date="2014" name="Antonie Van Leeuwenhoek">
        <title>Hyphomonas beringensis sp. nov. and Hyphomonas chukchiensis sp. nov., isolated from surface seawater of the Bering Sea and Chukchi Sea.</title>
        <authorList>
            <person name="Li C."/>
            <person name="Lai Q."/>
            <person name="Li G."/>
            <person name="Dong C."/>
            <person name="Wang J."/>
            <person name="Liao Y."/>
            <person name="Shao Z."/>
        </authorList>
    </citation>
    <scope>NUCLEOTIDE SEQUENCE [LARGE SCALE GENOMIC DNA]</scope>
    <source>
        <strain evidence="9 10">PS728</strain>
    </source>
</reference>
<evidence type="ECO:0000313" key="10">
    <source>
        <dbReference type="Proteomes" id="UP000027100"/>
    </source>
</evidence>
<evidence type="ECO:0000256" key="2">
    <source>
        <dbReference type="ARBA" id="ARBA00008683"/>
    </source>
</evidence>
<comment type="subcellular location">
    <subcellularLocation>
        <location evidence="1">Membrane</location>
    </subcellularLocation>
</comment>
<keyword evidence="3" id="KW-0645">Protease</keyword>
<dbReference type="NCBIfam" id="TIGR00705">
    <property type="entry name" value="SppA_67K"/>
    <property type="match status" value="1"/>
</dbReference>
<evidence type="ECO:0000313" key="9">
    <source>
        <dbReference type="EMBL" id="KCZ97850.1"/>
    </source>
</evidence>
<evidence type="ECO:0000256" key="1">
    <source>
        <dbReference type="ARBA" id="ARBA00004370"/>
    </source>
</evidence>
<accession>A0A062VH68</accession>
<dbReference type="CDD" id="cd07018">
    <property type="entry name" value="S49_SppA_67K_type"/>
    <property type="match status" value="1"/>
</dbReference>
<feature type="active site" description="Proton donor/acceptor" evidence="7">
    <location>
        <position position="187"/>
    </location>
</feature>
<comment type="similarity">
    <text evidence="2">Belongs to the peptidase S49 family.</text>
</comment>
<dbReference type="Proteomes" id="UP000027100">
    <property type="component" value="Unassembled WGS sequence"/>
</dbReference>
<dbReference type="InterPro" id="IPR002142">
    <property type="entry name" value="Peptidase_S49"/>
</dbReference>
<dbReference type="eggNOG" id="COG0616">
    <property type="taxonomic scope" value="Bacteria"/>
</dbReference>
<feature type="domain" description="Peptidase S49" evidence="8">
    <location>
        <begin position="366"/>
        <end position="517"/>
    </location>
</feature>
<dbReference type="PANTHER" id="PTHR33209:SF1">
    <property type="entry name" value="PEPTIDASE S49 DOMAIN-CONTAINING PROTEIN"/>
    <property type="match status" value="1"/>
</dbReference>
<dbReference type="InterPro" id="IPR047217">
    <property type="entry name" value="S49_SppA_67K_type_N"/>
</dbReference>
<dbReference type="PIRSF" id="PIRSF001217">
    <property type="entry name" value="Protease_4_SppA"/>
    <property type="match status" value="1"/>
</dbReference>
<keyword evidence="10" id="KW-1185">Reference proteome</keyword>
<comment type="caution">
    <text evidence="9">The sequence shown here is derived from an EMBL/GenBank/DDBJ whole genome shotgun (WGS) entry which is preliminary data.</text>
</comment>
<dbReference type="InterPro" id="IPR047272">
    <property type="entry name" value="S49_SppA_C"/>
</dbReference>
<feature type="domain" description="Peptidase S49" evidence="8">
    <location>
        <begin position="142"/>
        <end position="269"/>
    </location>
</feature>
<gene>
    <name evidence="9" type="ORF">HPO_13385</name>
</gene>
<keyword evidence="4" id="KW-0378">Hydrolase</keyword>
<dbReference type="InterPro" id="IPR004634">
    <property type="entry name" value="Pept_S49_pIV"/>
</dbReference>
<sequence>MKTFLLSMAGAFTAMILFIVLGFFFLFTLIGMAVSAKPPHPANIVLTLDLNANYPDQAPSGGFAALSGTPGFIDLLLKLKEAEADKSVKGIYIRGADMGFGTSRAEELRQALKSFQGSGKFVIAHSQGMFGASGPSAFHSIAAADEIWMQPGTDLMVTGVVFETEFYKGLFDKIALEPQVYPLYEYKNAPNSYNETSYTGPHREAMEALANSIWATALSDIAADRGLEPGQLRTILESGPKTAENAVELKLIDKLGWPEDAQEAAKERAGSDDAELIDLAAYTSPAKYNSKAPLIAVIGGEGAIVTGGATSSSPFSDPPAFASDVIARAILDAAEDEDVKAIVFRVDSPGGSPTASDQIWRAVERAKEAGKPVVVSMGSLAASGGYYVSTGADAILANRATLTGSIGIFGGKLAIDGTFNKIGVTFDTVTVGGDFASAWGTAPFTESQEAEVKASLKRGYDRFLAHVGEGRGMTYDQVHEVARGRVWTGEAAKQQGLVDEIGTFMDAIEKAKSLAGIEADVKPRLAFYPYRKTGFEALEDLFGVSAETARAAAVISAFAGDERTQVLLEELATAEAMNSGQAMAIGPRIRER</sequence>
<protein>
    <submittedName>
        <fullName evidence="9">Signal peptide peptidase SppA, 67K type</fullName>
    </submittedName>
</protein>
<dbReference type="OrthoDB" id="9764363at2"/>
<dbReference type="AlphaFoldDB" id="A0A062VH68"/>
<dbReference type="GO" id="GO:0016020">
    <property type="term" value="C:membrane"/>
    <property type="evidence" value="ECO:0007669"/>
    <property type="project" value="UniProtKB-SubCell"/>
</dbReference>
<proteinExistence type="inferred from homology"/>
<dbReference type="GO" id="GO:0008236">
    <property type="term" value="F:serine-type peptidase activity"/>
    <property type="evidence" value="ECO:0007669"/>
    <property type="project" value="UniProtKB-KW"/>
</dbReference>
<dbReference type="InterPro" id="IPR004635">
    <property type="entry name" value="Pept_S49_SppA"/>
</dbReference>
<dbReference type="CDD" id="cd07023">
    <property type="entry name" value="S49_Sppa_N_C"/>
    <property type="match status" value="1"/>
</dbReference>
<dbReference type="NCBIfam" id="TIGR00706">
    <property type="entry name" value="SppA_dom"/>
    <property type="match status" value="1"/>
</dbReference>
<evidence type="ECO:0000256" key="5">
    <source>
        <dbReference type="ARBA" id="ARBA00022825"/>
    </source>
</evidence>
<keyword evidence="6" id="KW-0472">Membrane</keyword>
<evidence type="ECO:0000256" key="6">
    <source>
        <dbReference type="ARBA" id="ARBA00023136"/>
    </source>
</evidence>
<evidence type="ECO:0000256" key="4">
    <source>
        <dbReference type="ARBA" id="ARBA00022801"/>
    </source>
</evidence>
<dbReference type="Gene3D" id="3.90.226.10">
    <property type="entry name" value="2-enoyl-CoA Hydratase, Chain A, domain 1"/>
    <property type="match status" value="4"/>
</dbReference>
<dbReference type="EMBL" id="ARYM01000015">
    <property type="protein sequence ID" value="KCZ97850.1"/>
    <property type="molecule type" value="Genomic_DNA"/>
</dbReference>
<dbReference type="RefSeq" id="WP_035599757.1">
    <property type="nucleotide sequence ID" value="NZ_ARYM01000015.1"/>
</dbReference>
<organism evidence="9 10">
    <name type="scientific">Hyphomonas polymorpha PS728</name>
    <dbReference type="NCBI Taxonomy" id="1280954"/>
    <lineage>
        <taxon>Bacteria</taxon>
        <taxon>Pseudomonadati</taxon>
        <taxon>Pseudomonadota</taxon>
        <taxon>Alphaproteobacteria</taxon>
        <taxon>Hyphomonadales</taxon>
        <taxon>Hyphomonadaceae</taxon>
        <taxon>Hyphomonas</taxon>
    </lineage>
</organism>
<evidence type="ECO:0000256" key="3">
    <source>
        <dbReference type="ARBA" id="ARBA00022670"/>
    </source>
</evidence>
<feature type="active site" description="Nucleophile" evidence="7">
    <location>
        <position position="383"/>
    </location>
</feature>
<evidence type="ECO:0000256" key="7">
    <source>
        <dbReference type="PIRSR" id="PIRSR001217-1"/>
    </source>
</evidence>